<proteinExistence type="predicted"/>
<feature type="transmembrane region" description="Helical" evidence="1">
    <location>
        <begin position="204"/>
        <end position="226"/>
    </location>
</feature>
<feature type="transmembrane region" description="Helical" evidence="1">
    <location>
        <begin position="232"/>
        <end position="253"/>
    </location>
</feature>
<gene>
    <name evidence="2" type="ORF">EIM92_05590</name>
</gene>
<accession>A0A3S8RRU9</accession>
<evidence type="ECO:0000313" key="3">
    <source>
        <dbReference type="Proteomes" id="UP000273145"/>
    </source>
</evidence>
<organism evidence="2 3">
    <name type="scientific">Paenibacillus lentus</name>
    <dbReference type="NCBI Taxonomy" id="1338368"/>
    <lineage>
        <taxon>Bacteria</taxon>
        <taxon>Bacillati</taxon>
        <taxon>Bacillota</taxon>
        <taxon>Bacilli</taxon>
        <taxon>Bacillales</taxon>
        <taxon>Paenibacillaceae</taxon>
        <taxon>Paenibacillus</taxon>
    </lineage>
</organism>
<protein>
    <submittedName>
        <fullName evidence="2">ABC transporter permease</fullName>
    </submittedName>
</protein>
<feature type="transmembrane region" description="Helical" evidence="1">
    <location>
        <begin position="146"/>
        <end position="169"/>
    </location>
</feature>
<keyword evidence="1" id="KW-0812">Transmembrane</keyword>
<dbReference type="InterPro" id="IPR010390">
    <property type="entry name" value="ABC-2_transporter-like"/>
</dbReference>
<evidence type="ECO:0000313" key="2">
    <source>
        <dbReference type="EMBL" id="AZK45745.1"/>
    </source>
</evidence>
<keyword evidence="1" id="KW-0472">Membrane</keyword>
<dbReference type="OrthoDB" id="9800610at2"/>
<dbReference type="KEGG" id="plen:EIM92_05590"/>
<dbReference type="PANTHER" id="PTHR36833:SF1">
    <property type="entry name" value="INTEGRAL MEMBRANE TRANSPORT PROTEIN"/>
    <property type="match status" value="1"/>
</dbReference>
<dbReference type="PANTHER" id="PTHR36833">
    <property type="entry name" value="SLR0610 PROTEIN-RELATED"/>
    <property type="match status" value="1"/>
</dbReference>
<feature type="transmembrane region" description="Helical" evidence="1">
    <location>
        <begin position="66"/>
        <end position="88"/>
    </location>
</feature>
<evidence type="ECO:0000256" key="1">
    <source>
        <dbReference type="SAM" id="Phobius"/>
    </source>
</evidence>
<reference evidence="2 3" key="1">
    <citation type="submission" date="2018-11" db="EMBL/GenBank/DDBJ databases">
        <title>Genome sequencing of Paenibacillus lentus DSM25539(T).</title>
        <authorList>
            <person name="Kook J.-K."/>
            <person name="Park S.-N."/>
            <person name="Lim Y.K."/>
        </authorList>
    </citation>
    <scope>NUCLEOTIDE SEQUENCE [LARGE SCALE GENOMIC DNA]</scope>
    <source>
        <strain evidence="2 3">DSM 25539</strain>
    </source>
</reference>
<feature type="transmembrane region" description="Helical" evidence="1">
    <location>
        <begin position="29"/>
        <end position="54"/>
    </location>
</feature>
<keyword evidence="3" id="KW-1185">Reference proteome</keyword>
<dbReference type="AlphaFoldDB" id="A0A3S8RRU9"/>
<feature type="transmembrane region" description="Helical" evidence="1">
    <location>
        <begin position="109"/>
        <end position="134"/>
    </location>
</feature>
<keyword evidence="1" id="KW-1133">Transmembrane helix</keyword>
<dbReference type="Pfam" id="PF06182">
    <property type="entry name" value="ABC2_membrane_6"/>
    <property type="match status" value="1"/>
</dbReference>
<sequence length="265" mass="30296">MTRIFYYLGLIVEYFKNYMKTRLTYRADFWVEVISDLLFQATNFIFILVVFMHTDSLGGWSQNEVIFVYGFFMVPYAVFSCFVNMWNFSERYIVKGEMDRVLTRPAHHLFQIFLENIDPPALIGAVVGMVIMVISGGQLGLPFEWWTIPALIVLTLSAVAIYTGIYTALTSLSFYSDAPTGILPLMFNIQNYGRYPVTIYNRTIQILLTWVIPFAFVGIYPAALFLQREEMTSMALLTPVMGAIFLTIGLLAWNMGVRRYKGAGS</sequence>
<dbReference type="Proteomes" id="UP000273145">
    <property type="component" value="Chromosome"/>
</dbReference>
<dbReference type="EMBL" id="CP034248">
    <property type="protein sequence ID" value="AZK45745.1"/>
    <property type="molecule type" value="Genomic_DNA"/>
</dbReference>
<name>A0A3S8RRU9_9BACL</name>